<feature type="region of interest" description="Disordered" evidence="1">
    <location>
        <begin position="619"/>
        <end position="677"/>
    </location>
</feature>
<evidence type="ECO:0000313" key="5">
    <source>
        <dbReference type="Proteomes" id="UP000694396"/>
    </source>
</evidence>
<dbReference type="GO" id="GO:0035091">
    <property type="term" value="F:phosphatidylinositol binding"/>
    <property type="evidence" value="ECO:0007669"/>
    <property type="project" value="TreeGrafter"/>
</dbReference>
<dbReference type="AlphaFoldDB" id="A0A8C3P0L4"/>
<keyword evidence="2" id="KW-0812">Transmembrane</keyword>
<accession>A0A8C3P0L4</accession>
<feature type="region of interest" description="Disordered" evidence="1">
    <location>
        <begin position="423"/>
        <end position="442"/>
    </location>
</feature>
<feature type="region of interest" description="Disordered" evidence="1">
    <location>
        <begin position="534"/>
        <end position="598"/>
    </location>
</feature>
<reference evidence="4" key="2">
    <citation type="submission" date="2025-09" db="UniProtKB">
        <authorList>
            <consortium name="Ensembl"/>
        </authorList>
    </citation>
    <scope>IDENTIFICATION</scope>
</reference>
<dbReference type="PANTHER" id="PTHR21119">
    <property type="entry name" value="C2 DOMAIN-CONTAINING PROTEIN"/>
    <property type="match status" value="1"/>
</dbReference>
<feature type="compositionally biased region" description="Basic and acidic residues" evidence="1">
    <location>
        <begin position="564"/>
        <end position="582"/>
    </location>
</feature>
<proteinExistence type="predicted"/>
<keyword evidence="2" id="KW-1133">Transmembrane helix</keyword>
<evidence type="ECO:0000256" key="1">
    <source>
        <dbReference type="SAM" id="MobiDB-lite"/>
    </source>
</evidence>
<dbReference type="GO" id="GO:0008526">
    <property type="term" value="F:phosphatidylinositol transfer activity"/>
    <property type="evidence" value="ECO:0007669"/>
    <property type="project" value="TreeGrafter"/>
</dbReference>
<dbReference type="Pfam" id="PF18696">
    <property type="entry name" value="SMP_C2CD2L"/>
    <property type="match status" value="1"/>
</dbReference>
<dbReference type="PANTHER" id="PTHR21119:SF8">
    <property type="entry name" value="PHOSPHOLIPID TRANSFER PROTEIN C2CD2L"/>
    <property type="match status" value="1"/>
</dbReference>
<keyword evidence="5" id="KW-1185">Reference proteome</keyword>
<dbReference type="CDD" id="cd21683">
    <property type="entry name" value="SMP_C2CD2L"/>
    <property type="match status" value="1"/>
</dbReference>
<feature type="domain" description="Synaptotagmin-like mitochondrial and lipid-binding" evidence="3">
    <location>
        <begin position="66"/>
        <end position="216"/>
    </location>
</feature>
<dbReference type="GO" id="GO:0098592">
    <property type="term" value="C:cytoplasmic side of apical plasma membrane"/>
    <property type="evidence" value="ECO:0007669"/>
    <property type="project" value="TreeGrafter"/>
</dbReference>
<dbReference type="InterPro" id="IPR039934">
    <property type="entry name" value="C2CD2/C2CD2L"/>
</dbReference>
<protein>
    <submittedName>
        <fullName evidence="4">C2CD2 like</fullName>
    </submittedName>
</protein>
<sequence length="677" mass="72872">MGPDLGWAALVLLFAASLLTVAAWLLQYWRSTALRALRRRGGAAEEAGARALLAALLALRSLREQWQRAWVRALNSQARRHGSSVQITFEEGPQLPQAANISCVTCKGQSDHSMVLCCHLSAEAVKFPVSVTQQSPVAVSVDTYHVTLAVLQAQVEIHLEEIQNEGLLVSWTFKGRPDLDLLVLPRLELPEDEGRVDLSTIKDLIEDTIVSTKPAMMVNLMACITGATAVPSNKLTRESPSGVAAAPLGSKLLLRNLRVLNLGCQGKGGVGEIRCVAELDSPPQQKWTRPMTGVSAAGEMEWNDEFFLELGPKSKELKLQVLGNSGGGGNVLLAYATLLIDSLGKQPSGRQVCSLAPGAGQSLAAEATITLELLFQEGPASLNAPQATSLRTSITPTKKVEMDRTIMPDGTIVTTVTTIQSRPKADCKLESPSRSPSKVEVTEKKTTVLLETSCPHGPLPSSSRDSHMPNDLDPVAETAIRQLTETNNKTTKKTPTKRSTLIISGVSKVPIAQDEMALSLGYAASLEATAYGDSEAEATAESRGMRDSTESSQQLEASPLGQKDSQELDETTRSDISERPSVEDVESETGSTGALETRSLKDHKVSFLRSGTKLIFRRRNKQKEAGLSQSHDDLSNVTANSTTRKKTGSFSHHLIKRFSFKSKSKPKGGDHTSAGEN</sequence>
<evidence type="ECO:0000259" key="3">
    <source>
        <dbReference type="Pfam" id="PF18696"/>
    </source>
</evidence>
<evidence type="ECO:0000313" key="4">
    <source>
        <dbReference type="Ensembl" id="ENSCRFP00000004042.1"/>
    </source>
</evidence>
<dbReference type="Proteomes" id="UP000694396">
    <property type="component" value="Unplaced"/>
</dbReference>
<feature type="transmembrane region" description="Helical" evidence="2">
    <location>
        <begin position="6"/>
        <end position="29"/>
    </location>
</feature>
<feature type="region of interest" description="Disordered" evidence="1">
    <location>
        <begin position="452"/>
        <end position="472"/>
    </location>
</feature>
<evidence type="ECO:0000256" key="2">
    <source>
        <dbReference type="SAM" id="Phobius"/>
    </source>
</evidence>
<organism evidence="4 5">
    <name type="scientific">Cyanoderma ruficeps</name>
    <name type="common">rufous-capped babbler</name>
    <dbReference type="NCBI Taxonomy" id="181631"/>
    <lineage>
        <taxon>Eukaryota</taxon>
        <taxon>Metazoa</taxon>
        <taxon>Chordata</taxon>
        <taxon>Craniata</taxon>
        <taxon>Vertebrata</taxon>
        <taxon>Euteleostomi</taxon>
        <taxon>Archelosauria</taxon>
        <taxon>Archosauria</taxon>
        <taxon>Dinosauria</taxon>
        <taxon>Saurischia</taxon>
        <taxon>Theropoda</taxon>
        <taxon>Coelurosauria</taxon>
        <taxon>Aves</taxon>
        <taxon>Neognathae</taxon>
        <taxon>Neoaves</taxon>
        <taxon>Telluraves</taxon>
        <taxon>Australaves</taxon>
        <taxon>Passeriformes</taxon>
        <taxon>Sylvioidea</taxon>
        <taxon>Timaliidae</taxon>
        <taxon>Cyanoderma</taxon>
    </lineage>
</organism>
<feature type="compositionally biased region" description="Basic residues" evidence="1">
    <location>
        <begin position="643"/>
        <end position="666"/>
    </location>
</feature>
<reference evidence="4" key="1">
    <citation type="submission" date="2025-08" db="UniProtKB">
        <authorList>
            <consortium name="Ensembl"/>
        </authorList>
    </citation>
    <scope>IDENTIFICATION</scope>
</reference>
<keyword evidence="2" id="KW-0472">Membrane</keyword>
<dbReference type="Ensembl" id="ENSCRFT00000004203.1">
    <property type="protein sequence ID" value="ENSCRFP00000004042.1"/>
    <property type="gene ID" value="ENSCRFG00000003299.1"/>
</dbReference>
<dbReference type="InterPro" id="IPR040885">
    <property type="entry name" value="SMP_C2CD2L"/>
</dbReference>
<name>A0A8C3P0L4_9PASS</name>
<dbReference type="GO" id="GO:0035774">
    <property type="term" value="P:positive regulation of insulin secretion involved in cellular response to glucose stimulus"/>
    <property type="evidence" value="ECO:0007669"/>
    <property type="project" value="TreeGrafter"/>
</dbReference>